<evidence type="ECO:0000256" key="13">
    <source>
        <dbReference type="PROSITE-ProRule" id="PRU00076"/>
    </source>
</evidence>
<evidence type="ECO:0000313" key="18">
    <source>
        <dbReference type="Proteomes" id="UP001152795"/>
    </source>
</evidence>
<dbReference type="InterPro" id="IPR000152">
    <property type="entry name" value="EGF-type_Asp/Asn_hydroxyl_site"/>
</dbReference>
<keyword evidence="6 12" id="KW-0106">Calcium</keyword>
<keyword evidence="3" id="KW-0254">Endocytosis</keyword>
<keyword evidence="2 13" id="KW-0245">EGF-like domain</keyword>
<dbReference type="InterPro" id="IPR039808">
    <property type="entry name" value="Cadherin"/>
</dbReference>
<dbReference type="SUPFAM" id="SSF57196">
    <property type="entry name" value="EGF/Laminin"/>
    <property type="match status" value="1"/>
</dbReference>
<evidence type="ECO:0000256" key="1">
    <source>
        <dbReference type="ARBA" id="ARBA00004479"/>
    </source>
</evidence>
<feature type="compositionally biased region" description="Basic and acidic residues" evidence="14">
    <location>
        <begin position="1906"/>
        <end position="1915"/>
    </location>
</feature>
<dbReference type="Pfam" id="PF00028">
    <property type="entry name" value="Cadherin"/>
    <property type="match status" value="1"/>
</dbReference>
<dbReference type="Gene3D" id="2.60.40.60">
    <property type="entry name" value="Cadherins"/>
    <property type="match status" value="6"/>
</dbReference>
<comment type="caution">
    <text evidence="13">Lacks conserved residue(s) required for the propagation of feature annotation.</text>
</comment>
<keyword evidence="5" id="KW-0677">Repeat</keyword>
<proteinExistence type="predicted"/>
<dbReference type="InterPro" id="IPR015919">
    <property type="entry name" value="Cadherin-like_sf"/>
</dbReference>
<keyword evidence="16" id="KW-0732">Signal</keyword>
<dbReference type="PROSITE" id="PS00010">
    <property type="entry name" value="ASX_HYDROXYL"/>
    <property type="match status" value="1"/>
</dbReference>
<keyword evidence="10" id="KW-0675">Receptor</keyword>
<dbReference type="GO" id="GO:0006897">
    <property type="term" value="P:endocytosis"/>
    <property type="evidence" value="ECO:0007669"/>
    <property type="project" value="UniProtKB-KW"/>
</dbReference>
<evidence type="ECO:0000256" key="14">
    <source>
        <dbReference type="SAM" id="MobiDB-lite"/>
    </source>
</evidence>
<dbReference type="PROSITE" id="PS01186">
    <property type="entry name" value="EGF_2"/>
    <property type="match status" value="1"/>
</dbReference>
<dbReference type="OrthoDB" id="5963868at2759"/>
<name>A0A7D9DH07_PARCT</name>
<feature type="compositionally biased region" description="Polar residues" evidence="14">
    <location>
        <begin position="1786"/>
        <end position="1808"/>
    </location>
</feature>
<feature type="compositionally biased region" description="Polar residues" evidence="14">
    <location>
        <begin position="1919"/>
        <end position="1944"/>
    </location>
</feature>
<organism evidence="17 18">
    <name type="scientific">Paramuricea clavata</name>
    <name type="common">Red gorgonian</name>
    <name type="synonym">Violescent sea-whip</name>
    <dbReference type="NCBI Taxonomy" id="317549"/>
    <lineage>
        <taxon>Eukaryota</taxon>
        <taxon>Metazoa</taxon>
        <taxon>Cnidaria</taxon>
        <taxon>Anthozoa</taxon>
        <taxon>Octocorallia</taxon>
        <taxon>Malacalcyonacea</taxon>
        <taxon>Plexauridae</taxon>
        <taxon>Paramuricea</taxon>
    </lineage>
</organism>
<dbReference type="InterPro" id="IPR001881">
    <property type="entry name" value="EGF-like_Ca-bd_dom"/>
</dbReference>
<dbReference type="GO" id="GO:0008013">
    <property type="term" value="F:beta-catenin binding"/>
    <property type="evidence" value="ECO:0007669"/>
    <property type="project" value="TreeGrafter"/>
</dbReference>
<keyword evidence="7 15" id="KW-1133">Transmembrane helix</keyword>
<gene>
    <name evidence="17" type="ORF">PACLA_8A022469</name>
</gene>
<evidence type="ECO:0000256" key="9">
    <source>
        <dbReference type="ARBA" id="ARBA00023157"/>
    </source>
</evidence>
<evidence type="ECO:0000313" key="17">
    <source>
        <dbReference type="EMBL" id="CAB3985637.1"/>
    </source>
</evidence>
<protein>
    <submittedName>
        <fullName evidence="17">Protocadherin Fat 4-like</fullName>
    </submittedName>
</protein>
<comment type="subcellular location">
    <subcellularLocation>
        <location evidence="1">Membrane</location>
        <topology evidence="1">Single-pass type I membrane protein</topology>
    </subcellularLocation>
</comment>
<feature type="region of interest" description="Disordered" evidence="14">
    <location>
        <begin position="1782"/>
        <end position="2017"/>
    </location>
</feature>
<dbReference type="SUPFAM" id="SSF49313">
    <property type="entry name" value="Cadherin-like"/>
    <property type="match status" value="6"/>
</dbReference>
<dbReference type="PROSITE" id="PS50268">
    <property type="entry name" value="CADHERIN_2"/>
    <property type="match status" value="5"/>
</dbReference>
<feature type="compositionally biased region" description="Polar residues" evidence="14">
    <location>
        <begin position="1967"/>
        <end position="1981"/>
    </location>
</feature>
<feature type="signal peptide" evidence="16">
    <location>
        <begin position="1"/>
        <end position="26"/>
    </location>
</feature>
<keyword evidence="9" id="KW-1015">Disulfide bond</keyword>
<evidence type="ECO:0000256" key="3">
    <source>
        <dbReference type="ARBA" id="ARBA00022583"/>
    </source>
</evidence>
<dbReference type="GO" id="GO:0031175">
    <property type="term" value="P:neuron projection development"/>
    <property type="evidence" value="ECO:0007669"/>
    <property type="project" value="TreeGrafter"/>
</dbReference>
<keyword evidence="11" id="KW-0325">Glycoprotein</keyword>
<dbReference type="PROSITE" id="PS50092">
    <property type="entry name" value="TSP1"/>
    <property type="match status" value="1"/>
</dbReference>
<feature type="transmembrane region" description="Helical" evidence="15">
    <location>
        <begin position="1520"/>
        <end position="1543"/>
    </location>
</feature>
<dbReference type="PANTHER" id="PTHR24027:SF438">
    <property type="entry name" value="CADHERIN 23"/>
    <property type="match status" value="1"/>
</dbReference>
<dbReference type="PROSITE" id="PS01187">
    <property type="entry name" value="EGF_CA"/>
    <property type="match status" value="1"/>
</dbReference>
<evidence type="ECO:0000256" key="4">
    <source>
        <dbReference type="ARBA" id="ARBA00022692"/>
    </source>
</evidence>
<evidence type="ECO:0000256" key="2">
    <source>
        <dbReference type="ARBA" id="ARBA00022536"/>
    </source>
</evidence>
<dbReference type="PANTHER" id="PTHR24027">
    <property type="entry name" value="CADHERIN-23"/>
    <property type="match status" value="1"/>
</dbReference>
<evidence type="ECO:0000256" key="16">
    <source>
        <dbReference type="SAM" id="SignalP"/>
    </source>
</evidence>
<dbReference type="InterPro" id="IPR018097">
    <property type="entry name" value="EGF_Ca-bd_CS"/>
</dbReference>
<evidence type="ECO:0000256" key="11">
    <source>
        <dbReference type="ARBA" id="ARBA00023180"/>
    </source>
</evidence>
<dbReference type="GO" id="GO:0016477">
    <property type="term" value="P:cell migration"/>
    <property type="evidence" value="ECO:0007669"/>
    <property type="project" value="TreeGrafter"/>
</dbReference>
<dbReference type="SMART" id="SM00179">
    <property type="entry name" value="EGF_CA"/>
    <property type="match status" value="1"/>
</dbReference>
<dbReference type="GO" id="GO:0045296">
    <property type="term" value="F:cadherin binding"/>
    <property type="evidence" value="ECO:0007669"/>
    <property type="project" value="TreeGrafter"/>
</dbReference>
<dbReference type="GO" id="GO:0005509">
    <property type="term" value="F:calcium ion binding"/>
    <property type="evidence" value="ECO:0007669"/>
    <property type="project" value="UniProtKB-UniRule"/>
</dbReference>
<feature type="compositionally biased region" description="Basic and acidic residues" evidence="14">
    <location>
        <begin position="1886"/>
        <end position="1896"/>
    </location>
</feature>
<evidence type="ECO:0000256" key="12">
    <source>
        <dbReference type="PROSITE-ProRule" id="PRU00043"/>
    </source>
</evidence>
<sequence>MSLKTHLSVLTFVLLLTLLQVYQGSAFFWSRRRRRSPTPKPSPVRNCGSSAWSAWSECTPFCDSQPKSQRTRTVRQNNKCVPQIQIRRCDPRGGCNQMCDQVNKKCLCSLGYTLVDGKNCVDIDECHSNEGRGPCDHTCQNLQGGYQCNCNKGYRLSGKTACVPLDCQIPQFSRCPKTQNTTNAAGNLPLCTSIITYCQNGTTYNSQCTLSCPKNYKLALKKPTTNWPDYTGFEFQTASSRIICHQTSMGTAIWHTQLNEYHCRRSNDPPLAIMLVGGSINEGLPPGSIVGRLSTRDAQKGQMMVYSVQHYEGKSSFRCNGSVLETSLVFTWYPHGQNSYPVRMRAQDNGSPPMWAEQVFNISVENVNDPPRSIEISRNWVNENASIDTIVGELSAIDNDLGNQRTSDFSWKLREDNSGNFNITGNKVVLQKTLNYDTIKLCYIKVACTDQSLTTVKEIPIYVINLIDPPTISLKGKRIAENSKPGTVITQITSKSESNESLDFTISESNPNATFKFGLSPPTVCEHHENATKFNTTCHVNITVSGKLDYEETREYTLQVYVRNSVSSNFAKWNISVENVNEKPDKLGINGLHEIPEDMKSGDDIAIFMVSDPDNRNKITQNHSCHVVNNDGEGEYFHVNNVRNSLQVKKNMSLNYEKHQSYLVTVQCNDNGVPSLGIRRDFIINVTDTDEPIQNLTLSNNKVRENSEIGTRVGTFDAYDPDIHRPKTMKFSLVDPKYPPFTLQGVNNEKLVVNGSLNFEENSDYFLTVIVTDTTEHSLQMPFIITIIDVDEAPTDIIVYTNYMNENLAPGSFISNITMIDEDKNTITICRLLEDGGRRIALNETTLVAGKHNTDYEEVLSHVIEISLKCCDQLEKCFQKEFNISVQDVNEPPTDINIDNLQVMENEKDITVGKITIFDPDSNPDHHCTLSADNQTNSYLKIINSNKTLHLIKELNFEKEQMVTFEIICSERGNSLIYYKKQFDLIIVDLNEASSRGCENTLYVSHEQSLGTVVGNLNVSDPDNTNTKDICNPKQRLTYTIISEKNIPFQILDGYLVKTGRVESNATYIIGVSVQDDGIVLSRNFTRLHAKRKTTSFNCTIIPRTLIGSQITLSSNQIKEGSPNASVIGYLGMGGEQHNVKYELIKDRCNSYPFVIEGNKLMLMLSSYTGPTTDEDYIVPQYAMVMVKANGTNTTNAGHVMEIRFAIFINDDVKTHRLICFSNDPVRLSALSRTKLGPVIIYQDNDTELICPSENNPYPPPDYRCNVKPDMNQSSEAFTTVNFTNVLYVDNEMFLRVSIPVSEEVSGMDKLVLDLFCWDPDRLFSFVKGRIEIALTHEAMCEGDHQPRNDSLCSNTKSCPEDTLCSEVINAVPRCVPSGDQLFVIMPSFKAGELLCKFESCLQEMLVNPNIGCLSHWNEQRLKKRAADDSLYLDNLDITMLQKHNKLLLRAAVWKIQDGGQLRLQRKGSLPDLQDGNGVVFITTKEECDLLKDEGINCPVEDPGSTSGQRSPTPLESPKIQAAIGAGVAILLVIIVIVIVYCLRRRRKRNKQEKRKATVGHFANMAFDDAELKELPSIPRKERKDHTLDTKKKGKKGKPEYNFKNPSYEDRTEIQSRESHIYNEAHPPVATYEEPQQLVEKSQDKKTKSTKAISNPFYEATDVIPAQIPQDNCAGNYANVDLNENMSTETKEHEYETLPHLQEKNANKKGLFRFSKNVHKKRNSKQVFDQNNKTIQTLADYALNEDRQQDAVNIEQQSTTATNDPHYEELPLPDESQIHKWKQESEQANNEDPPTMDNTKSQVDQALNTKILDEKETKRKDSTYEDIPPIKDEKKRKGIFRFSKVSKNNDLDSKQENKTDRKDSANSDRFSSQNEMANPRHSMLNPREKVKKDDPANKYPFYEELPPVRDPKRTESFFAVQQGSQKGEDSNLSSPYYHVLQTNAEGAEHHNQDTENNEDGPRYFVLEQSNSTSSENKQYQSLHRELEPPSPAYESYRLPQKSGPESGSRANEAVNGE</sequence>
<keyword evidence="4 15" id="KW-0812">Transmembrane</keyword>
<feature type="region of interest" description="Disordered" evidence="14">
    <location>
        <begin position="1495"/>
        <end position="1516"/>
    </location>
</feature>
<dbReference type="CDD" id="cd00054">
    <property type="entry name" value="EGF_CA"/>
    <property type="match status" value="1"/>
</dbReference>
<dbReference type="GO" id="GO:0016342">
    <property type="term" value="C:catenin complex"/>
    <property type="evidence" value="ECO:0007669"/>
    <property type="project" value="TreeGrafter"/>
</dbReference>
<evidence type="ECO:0000256" key="10">
    <source>
        <dbReference type="ARBA" id="ARBA00023170"/>
    </source>
</evidence>
<dbReference type="FunFam" id="2.10.25.10:FF:000009">
    <property type="entry name" value="Low-density lipoprotein receptor isoform 1"/>
    <property type="match status" value="1"/>
</dbReference>
<feature type="compositionally biased region" description="Polar residues" evidence="14">
    <location>
        <begin position="1867"/>
        <end position="1876"/>
    </location>
</feature>
<dbReference type="CDD" id="cd11304">
    <property type="entry name" value="Cadherin_repeat"/>
    <property type="match status" value="5"/>
</dbReference>
<dbReference type="InterPro" id="IPR000742">
    <property type="entry name" value="EGF"/>
</dbReference>
<feature type="compositionally biased region" description="Basic and acidic residues" evidence="14">
    <location>
        <begin position="1847"/>
        <end position="1866"/>
    </location>
</feature>
<comment type="caution">
    <text evidence="17">The sequence shown here is derived from an EMBL/GenBank/DDBJ whole genome shotgun (WGS) entry which is preliminary data.</text>
</comment>
<dbReference type="GO" id="GO:0007156">
    <property type="term" value="P:homophilic cell adhesion via plasma membrane adhesion molecules"/>
    <property type="evidence" value="ECO:0007669"/>
    <property type="project" value="InterPro"/>
</dbReference>
<feature type="compositionally biased region" description="Basic and acidic residues" evidence="14">
    <location>
        <begin position="1811"/>
        <end position="1835"/>
    </location>
</feature>
<dbReference type="InterPro" id="IPR002126">
    <property type="entry name" value="Cadherin-like_dom"/>
</dbReference>
<evidence type="ECO:0000256" key="7">
    <source>
        <dbReference type="ARBA" id="ARBA00022989"/>
    </source>
</evidence>
<feature type="chain" id="PRO_5043870825" evidence="16">
    <location>
        <begin position="27"/>
        <end position="2017"/>
    </location>
</feature>
<dbReference type="Gene3D" id="2.10.25.10">
    <property type="entry name" value="Laminin"/>
    <property type="match status" value="1"/>
</dbReference>
<evidence type="ECO:0000256" key="15">
    <source>
        <dbReference type="SAM" id="Phobius"/>
    </source>
</evidence>
<evidence type="ECO:0000256" key="6">
    <source>
        <dbReference type="ARBA" id="ARBA00022837"/>
    </source>
</evidence>
<dbReference type="Proteomes" id="UP001152795">
    <property type="component" value="Unassembled WGS sequence"/>
</dbReference>
<dbReference type="PROSITE" id="PS50026">
    <property type="entry name" value="EGF_3"/>
    <property type="match status" value="1"/>
</dbReference>
<dbReference type="EMBL" id="CACRXK020000894">
    <property type="protein sequence ID" value="CAB3985637.1"/>
    <property type="molecule type" value="Genomic_DNA"/>
</dbReference>
<keyword evidence="8 15" id="KW-0472">Membrane</keyword>
<keyword evidence="18" id="KW-1185">Reference proteome</keyword>
<dbReference type="SMART" id="SM00112">
    <property type="entry name" value="CA"/>
    <property type="match status" value="7"/>
</dbReference>
<evidence type="ECO:0000256" key="8">
    <source>
        <dbReference type="ARBA" id="ARBA00023136"/>
    </source>
</evidence>
<feature type="compositionally biased region" description="Polar residues" evidence="14">
    <location>
        <begin position="1504"/>
        <end position="1514"/>
    </location>
</feature>
<dbReference type="InterPro" id="IPR000884">
    <property type="entry name" value="TSP1_rpt"/>
</dbReference>
<evidence type="ECO:0000256" key="5">
    <source>
        <dbReference type="ARBA" id="ARBA00022737"/>
    </source>
</evidence>
<accession>A0A7D9DH07</accession>
<reference evidence="17" key="1">
    <citation type="submission" date="2020-04" db="EMBL/GenBank/DDBJ databases">
        <authorList>
            <person name="Alioto T."/>
            <person name="Alioto T."/>
            <person name="Gomez Garrido J."/>
        </authorList>
    </citation>
    <scope>NUCLEOTIDE SEQUENCE</scope>
    <source>
        <strain evidence="17">A484AB</strain>
    </source>
</reference>
<feature type="region of interest" description="Disordered" evidence="14">
    <location>
        <begin position="1573"/>
        <end position="1607"/>
    </location>
</feature>
<dbReference type="SMART" id="SM00181">
    <property type="entry name" value="EGF"/>
    <property type="match status" value="2"/>
</dbReference>